<dbReference type="InterPro" id="IPR001478">
    <property type="entry name" value="PDZ"/>
</dbReference>
<dbReference type="InterPro" id="IPR035269">
    <property type="entry name" value="PSMD9"/>
</dbReference>
<dbReference type="InterPro" id="IPR036034">
    <property type="entry name" value="PDZ_sf"/>
</dbReference>
<dbReference type="InterPro" id="IPR040815">
    <property type="entry name" value="Nas2_N"/>
</dbReference>
<dbReference type="SUPFAM" id="SSF50156">
    <property type="entry name" value="PDZ domain-like"/>
    <property type="match status" value="1"/>
</dbReference>
<organism evidence="6 7">
    <name type="scientific">Geodia barretti</name>
    <name type="common">Barrett's horny sponge</name>
    <dbReference type="NCBI Taxonomy" id="519541"/>
    <lineage>
        <taxon>Eukaryota</taxon>
        <taxon>Metazoa</taxon>
        <taxon>Porifera</taxon>
        <taxon>Demospongiae</taxon>
        <taxon>Heteroscleromorpha</taxon>
        <taxon>Tetractinellida</taxon>
        <taxon>Astrophorina</taxon>
        <taxon>Geodiidae</taxon>
        <taxon>Geodia</taxon>
    </lineage>
</organism>
<proteinExistence type="inferred from homology"/>
<dbReference type="PANTHER" id="PTHR12651:SF1">
    <property type="entry name" value="26S PROTEASOME NON-ATPASE REGULATORY SUBUNIT 9"/>
    <property type="match status" value="1"/>
</dbReference>
<evidence type="ECO:0000313" key="7">
    <source>
        <dbReference type="Proteomes" id="UP001174909"/>
    </source>
</evidence>
<dbReference type="EMBL" id="CASHTH010001534">
    <property type="protein sequence ID" value="CAI8016500.1"/>
    <property type="molecule type" value="Genomic_DNA"/>
</dbReference>
<protein>
    <recommendedName>
        <fullName evidence="2">26S proteasome non-ATPase regulatory subunit 9</fullName>
    </recommendedName>
    <alternativeName>
        <fullName evidence="4">26S proteasome regulatory subunit p27</fullName>
    </alternativeName>
</protein>
<dbReference type="Gene3D" id="6.10.140.1710">
    <property type="match status" value="1"/>
</dbReference>
<dbReference type="Pfam" id="PF18265">
    <property type="entry name" value="Nas2_N"/>
    <property type="match status" value="1"/>
</dbReference>
<dbReference type="GO" id="GO:0070682">
    <property type="term" value="P:proteasome regulatory particle assembly"/>
    <property type="evidence" value="ECO:0007669"/>
    <property type="project" value="InterPro"/>
</dbReference>
<dbReference type="Proteomes" id="UP001174909">
    <property type="component" value="Unassembled WGS sequence"/>
</dbReference>
<dbReference type="PANTHER" id="PTHR12651">
    <property type="entry name" value="26S PROTEASOME NON-ATPASE REGULATORY SUBUNIT 9"/>
    <property type="match status" value="1"/>
</dbReference>
<dbReference type="Gene3D" id="2.30.42.10">
    <property type="match status" value="1"/>
</dbReference>
<dbReference type="GO" id="GO:0000502">
    <property type="term" value="C:proteasome complex"/>
    <property type="evidence" value="ECO:0007669"/>
    <property type="project" value="UniProtKB-KW"/>
</dbReference>
<keyword evidence="6" id="KW-0647">Proteasome</keyword>
<evidence type="ECO:0000256" key="4">
    <source>
        <dbReference type="ARBA" id="ARBA00030007"/>
    </source>
</evidence>
<gene>
    <name evidence="6" type="ORF">GBAR_LOCUS10116</name>
</gene>
<evidence type="ECO:0000256" key="2">
    <source>
        <dbReference type="ARBA" id="ARBA00014937"/>
    </source>
</evidence>
<evidence type="ECO:0000256" key="1">
    <source>
        <dbReference type="ARBA" id="ARBA00005256"/>
    </source>
</evidence>
<dbReference type="SMART" id="SM00228">
    <property type="entry name" value="PDZ"/>
    <property type="match status" value="1"/>
</dbReference>
<keyword evidence="7" id="KW-1185">Reference proteome</keyword>
<dbReference type="Pfam" id="PF17820">
    <property type="entry name" value="PDZ_6"/>
    <property type="match status" value="1"/>
</dbReference>
<comment type="caution">
    <text evidence="6">The sequence shown here is derived from an EMBL/GenBank/DDBJ whole genome shotgun (WGS) entry which is preliminary data.</text>
</comment>
<keyword evidence="3" id="KW-0143">Chaperone</keyword>
<accession>A0AA35RRS3</accession>
<dbReference type="InterPro" id="IPR041489">
    <property type="entry name" value="PDZ_6"/>
</dbReference>
<dbReference type="FunFam" id="2.30.42.10:FF:000107">
    <property type="entry name" value="26S proteasome non-ATPase regulatory subunit 9"/>
    <property type="match status" value="1"/>
</dbReference>
<reference evidence="6" key="1">
    <citation type="submission" date="2023-03" db="EMBL/GenBank/DDBJ databases">
        <authorList>
            <person name="Steffen K."/>
            <person name="Cardenas P."/>
        </authorList>
    </citation>
    <scope>NUCLEOTIDE SEQUENCE</scope>
</reference>
<sequence length="203" mass="22274">MELSEEDWSKLSPEELMDRKDAIETEMQACNTVLENQGGVGMNGRLVDDEGFPRPDIDVYAVRRARNRIICLRNDHKAVMKLIEEKLHQIHAETRLRRGAESEGVARGEERRILPTAFARVSQVTDGSPAASAGVKADDKIAEFGSVTAANFTGLKNVADVVQHSVGSPVHVLLVRRGESVSLSLTPRRWHGQGLLGCVIVPS</sequence>
<dbReference type="GO" id="GO:0005634">
    <property type="term" value="C:nucleus"/>
    <property type="evidence" value="ECO:0007669"/>
    <property type="project" value="TreeGrafter"/>
</dbReference>
<evidence type="ECO:0000259" key="5">
    <source>
        <dbReference type="SMART" id="SM00228"/>
    </source>
</evidence>
<feature type="domain" description="PDZ" evidence="5">
    <location>
        <begin position="96"/>
        <end position="178"/>
    </location>
</feature>
<evidence type="ECO:0000313" key="6">
    <source>
        <dbReference type="EMBL" id="CAI8016500.1"/>
    </source>
</evidence>
<dbReference type="AlphaFoldDB" id="A0AA35RRS3"/>
<dbReference type="GO" id="GO:0005737">
    <property type="term" value="C:cytoplasm"/>
    <property type="evidence" value="ECO:0007669"/>
    <property type="project" value="TreeGrafter"/>
</dbReference>
<comment type="similarity">
    <text evidence="1">Belongs to the proteasome subunit p27 family.</text>
</comment>
<name>A0AA35RRS3_GEOBA</name>
<evidence type="ECO:0000256" key="3">
    <source>
        <dbReference type="ARBA" id="ARBA00023186"/>
    </source>
</evidence>